<dbReference type="EMBL" id="KZ303558">
    <property type="protein sequence ID" value="PIA12894.1"/>
    <property type="molecule type" value="Genomic_DNA"/>
</dbReference>
<dbReference type="Pfam" id="PF17667">
    <property type="entry name" value="Pkinase_fungal"/>
    <property type="match status" value="1"/>
</dbReference>
<evidence type="ECO:0000313" key="3">
    <source>
        <dbReference type="EMBL" id="PIA12894.1"/>
    </source>
</evidence>
<dbReference type="Proteomes" id="UP000242474">
    <property type="component" value="Unassembled WGS sequence"/>
</dbReference>
<keyword evidence="1" id="KW-0175">Coiled coil</keyword>
<reference evidence="3 4" key="1">
    <citation type="journal article" date="2015" name="Genome Biol. Evol.">
        <title>Phylogenomic analyses indicate that early fungi evolved digesting cell walls of algal ancestors of land plants.</title>
        <authorList>
            <person name="Chang Y."/>
            <person name="Wang S."/>
            <person name="Sekimoto S."/>
            <person name="Aerts A.L."/>
            <person name="Choi C."/>
            <person name="Clum A."/>
            <person name="LaButti K.M."/>
            <person name="Lindquist E.A."/>
            <person name="Yee Ngan C."/>
            <person name="Ohm R.A."/>
            <person name="Salamov A.A."/>
            <person name="Grigoriev I.V."/>
            <person name="Spatafora J.W."/>
            <person name="Berbee M.L."/>
        </authorList>
    </citation>
    <scope>NUCLEOTIDE SEQUENCE [LARGE SCALE GENOMIC DNA]</scope>
    <source>
        <strain evidence="3 4">NRRL 1564</strain>
    </source>
</reference>
<dbReference type="InterPro" id="IPR011009">
    <property type="entry name" value="Kinase-like_dom_sf"/>
</dbReference>
<evidence type="ECO:0000259" key="2">
    <source>
        <dbReference type="Pfam" id="PF17667"/>
    </source>
</evidence>
<gene>
    <name evidence="3" type="ORF">COEREDRAFT_12035</name>
</gene>
<organism evidence="3 4">
    <name type="scientific">Coemansia reversa (strain ATCC 12441 / NRRL 1564)</name>
    <dbReference type="NCBI Taxonomy" id="763665"/>
    <lineage>
        <taxon>Eukaryota</taxon>
        <taxon>Fungi</taxon>
        <taxon>Fungi incertae sedis</taxon>
        <taxon>Zoopagomycota</taxon>
        <taxon>Kickxellomycotina</taxon>
        <taxon>Kickxellomycetes</taxon>
        <taxon>Kickxellales</taxon>
        <taxon>Kickxellaceae</taxon>
        <taxon>Coemansia</taxon>
    </lineage>
</organism>
<name>A0A2G5B1L7_COERN</name>
<dbReference type="AlphaFoldDB" id="A0A2G5B1L7"/>
<dbReference type="SUPFAM" id="SSF56112">
    <property type="entry name" value="Protein kinase-like (PK-like)"/>
    <property type="match status" value="1"/>
</dbReference>
<proteinExistence type="predicted"/>
<dbReference type="Gene3D" id="1.10.510.10">
    <property type="entry name" value="Transferase(Phosphotransferase) domain 1"/>
    <property type="match status" value="1"/>
</dbReference>
<feature type="domain" description="Fungal-type protein kinase" evidence="2">
    <location>
        <begin position="154"/>
        <end position="279"/>
    </location>
</feature>
<dbReference type="OrthoDB" id="2747778at2759"/>
<keyword evidence="4" id="KW-1185">Reference proteome</keyword>
<dbReference type="InterPro" id="IPR040976">
    <property type="entry name" value="Pkinase_fungal"/>
</dbReference>
<sequence>MPAQMPRTEDELRVVTFLLFLYKQSLQDCGYLTGRDSDYPSTFLLEDVIGATTNIKGNSLKSTSISLECHNNEHRVLGRHRYLKGQRTWLYPAMYDKDRHPSFFKFQWGFEGEGEISAHEFVQNRGIPNVPKLHYGASIAGNGGKTGRQKYVGEVIVMEDVGETIMSVFDKSTLAMSEAKIINIFAGYAHTLIAAAIVDDNKKFVLHRDISTGNLTVQNNRPFIIDWGCGRVCIKDECRTSSAKELIGTTIYMGIRVLKGYRTRSVIDDLESLFLVLCHCLWKSIGEKNEKFRNLYFAVLQQSEDDYIDEDKADRDPKRLRETVVDAENLRGTSVQIGESCATKEQRRSLKEALEALDGLIEEMDQHIWELAHKHLGMISTCRMQAQQNCHLIKAGKQQLVLQHQQTLTNLLTKRLSKYRKWEAAQKLFCKITEAVGLRVLLMEKNLGAMVHVLWHGPMVRQLSCIITQEENAIQVYTEVAEVELQASDYFARHFMHPEQDQLEVTKTWAREYRPMLELHTDHFRPILRQELDEWMARSSQKKVLGPSGVTFE</sequence>
<evidence type="ECO:0000256" key="1">
    <source>
        <dbReference type="SAM" id="Coils"/>
    </source>
</evidence>
<protein>
    <recommendedName>
        <fullName evidence="2">Fungal-type protein kinase domain-containing protein</fullName>
    </recommendedName>
</protein>
<accession>A0A2G5B1L7</accession>
<evidence type="ECO:0000313" key="4">
    <source>
        <dbReference type="Proteomes" id="UP000242474"/>
    </source>
</evidence>
<feature type="coiled-coil region" evidence="1">
    <location>
        <begin position="343"/>
        <end position="370"/>
    </location>
</feature>